<gene>
    <name evidence="2" type="ORF">H8E41_12305</name>
</gene>
<reference evidence="2 3" key="1">
    <citation type="submission" date="2020-08" db="EMBL/GenBank/DDBJ databases">
        <title>Bridging the membrane lipid divide: bacteria of the FCB group superphylum have the potential to synthesize archaeal ether lipids.</title>
        <authorList>
            <person name="Villanueva L."/>
            <person name="Von Meijenfeldt F.A.B."/>
            <person name="Westbye A.B."/>
            <person name="Yadav S."/>
            <person name="Hopmans E.C."/>
            <person name="Dutilh B.E."/>
            <person name="Sinninghe Damste J.S."/>
        </authorList>
    </citation>
    <scope>NUCLEOTIDE SEQUENCE [LARGE SCALE GENOMIC DNA]</scope>
    <source>
        <strain evidence="2">NIOZ-UU47</strain>
    </source>
</reference>
<dbReference type="Pfam" id="PF19263">
    <property type="entry name" value="DUF5906"/>
    <property type="match status" value="1"/>
</dbReference>
<dbReference type="Proteomes" id="UP000614424">
    <property type="component" value="Unassembled WGS sequence"/>
</dbReference>
<accession>A0A8J6NH83</accession>
<dbReference type="InterPro" id="IPR045455">
    <property type="entry name" value="NrS-1_pol-like_helicase"/>
</dbReference>
<evidence type="ECO:0000313" key="3">
    <source>
        <dbReference type="Proteomes" id="UP000614424"/>
    </source>
</evidence>
<feature type="non-terminal residue" evidence="2">
    <location>
        <position position="1"/>
    </location>
</feature>
<dbReference type="EMBL" id="JACNJZ010000175">
    <property type="protein sequence ID" value="MBC8318678.1"/>
    <property type="molecule type" value="Genomic_DNA"/>
</dbReference>
<name>A0A8J6NH83_9BACT</name>
<proteinExistence type="predicted"/>
<dbReference type="InterPro" id="IPR027417">
    <property type="entry name" value="P-loop_NTPase"/>
</dbReference>
<dbReference type="SUPFAM" id="SSF52540">
    <property type="entry name" value="P-loop containing nucleoside triphosphate hydrolases"/>
    <property type="match status" value="1"/>
</dbReference>
<organism evidence="2 3">
    <name type="scientific">Candidatus Desulfobia pelagia</name>
    <dbReference type="NCBI Taxonomy" id="2841692"/>
    <lineage>
        <taxon>Bacteria</taxon>
        <taxon>Pseudomonadati</taxon>
        <taxon>Thermodesulfobacteriota</taxon>
        <taxon>Desulfobulbia</taxon>
        <taxon>Desulfobulbales</taxon>
        <taxon>Desulfobulbaceae</taxon>
        <taxon>Candidatus Desulfobia</taxon>
    </lineage>
</organism>
<evidence type="ECO:0000259" key="1">
    <source>
        <dbReference type="Pfam" id="PF19263"/>
    </source>
</evidence>
<feature type="domain" description="NrS-1 polymerase-like helicase" evidence="1">
    <location>
        <begin position="297"/>
        <end position="405"/>
    </location>
</feature>
<comment type="caution">
    <text evidence="2">The sequence shown here is derived from an EMBL/GenBank/DDBJ whole genome shotgun (WGS) entry which is preliminary data.</text>
</comment>
<dbReference type="Gene3D" id="3.40.50.300">
    <property type="entry name" value="P-loop containing nucleotide triphosphate hydrolases"/>
    <property type="match status" value="1"/>
</dbReference>
<sequence>TIERLTELARPSQAIIQEQYVDQETLKLSAEKNISIVAAKQIVLSRQNRVLTDNDLLYFSHLNGKAVTVADVLNAPASYDKKPLADPLEPEYNGSMTTAMFYWNNGKPSIHSFAHGKYTYHFKKFESQYRGNNGANSPFPQKTIDELNNMNKEFASCLLGGKYRIIKESYDHSQGQHTIDFMEFTSFKNFFSNKKVLIQDGDSTKAVSIAKVWQQWEGRRTYDNVVFFPGNNAPKHSYNLFRGFPLKPKKGDWSLMEDHLRTIICAGDSDLYDYLISWMARTVQDPGGKKPGVAIVMKGGKGVGKGVFANYFGKIFGEAFLPISTSKGFTGNFNAHLSKCLMVFLDEAVWGGDKPAEGQLKALITEPTMLFEAKGIDSMALQSFINVIMASNEDWVCPATVDERRFCVLSPSSARQGDTAYFDNLCDQMDNGGVEAMYHDLLQQPYDMSTLRKAPHTVGLIEQVTQSLPSVLQFWHFALSRGFLLSHRDTGTPVKAYGGNASDDWPDKAWKYEVYNEYRNNFCKGERNIKSDKAFWTETWKFWVNGKAGQTRPQFPGSSRKYLLEIDTCESMQDAFTKYTGIQF</sequence>
<evidence type="ECO:0000313" key="2">
    <source>
        <dbReference type="EMBL" id="MBC8318678.1"/>
    </source>
</evidence>
<dbReference type="AlphaFoldDB" id="A0A8J6NH83"/>
<protein>
    <recommendedName>
        <fullName evidence="1">NrS-1 polymerase-like helicase domain-containing protein</fullName>
    </recommendedName>
</protein>